<gene>
    <name evidence="1" type="ORF">H8702_13340</name>
</gene>
<dbReference type="AlphaFoldDB" id="A0A8J6PGE7"/>
<evidence type="ECO:0000313" key="2">
    <source>
        <dbReference type="Proteomes" id="UP000632659"/>
    </source>
</evidence>
<dbReference type="EMBL" id="JACRTL010000012">
    <property type="protein sequence ID" value="MBC8612076.1"/>
    <property type="molecule type" value="Genomic_DNA"/>
</dbReference>
<proteinExistence type="predicted"/>
<evidence type="ECO:0000313" key="1">
    <source>
        <dbReference type="EMBL" id="MBC8612076.1"/>
    </source>
</evidence>
<dbReference type="RefSeq" id="WP_187536898.1">
    <property type="nucleotide sequence ID" value="NZ_JACRTL010000012.1"/>
</dbReference>
<sequence>MTTLENIKEILETSGLPVAYGFFPEEEAPDMPFLVYQSVYSNNFSADSIVYKKFEHIQIDLYTRFKEPQTEDKVQKALSSFFWEKTEEYDDAERLYRIIYEIEV</sequence>
<name>A0A8J6PGE7_9FIRM</name>
<protein>
    <recommendedName>
        <fullName evidence="3">DUF3168 domain-containing protein</fullName>
    </recommendedName>
</protein>
<dbReference type="Proteomes" id="UP000632659">
    <property type="component" value="Unassembled WGS sequence"/>
</dbReference>
<organism evidence="1 2">
    <name type="scientific">Massiliimalia timonensis</name>
    <dbReference type="NCBI Taxonomy" id="1987501"/>
    <lineage>
        <taxon>Bacteria</taxon>
        <taxon>Bacillati</taxon>
        <taxon>Bacillota</taxon>
        <taxon>Clostridia</taxon>
        <taxon>Eubacteriales</taxon>
        <taxon>Oscillospiraceae</taxon>
        <taxon>Massiliimalia</taxon>
    </lineage>
</organism>
<accession>A0A8J6PGE7</accession>
<keyword evidence="2" id="KW-1185">Reference proteome</keyword>
<reference evidence="1" key="1">
    <citation type="submission" date="2020-08" db="EMBL/GenBank/DDBJ databases">
        <title>Genome public.</title>
        <authorList>
            <person name="Liu C."/>
            <person name="Sun Q."/>
        </authorList>
    </citation>
    <scope>NUCLEOTIDE SEQUENCE</scope>
    <source>
        <strain evidence="1">NSJ-15</strain>
    </source>
</reference>
<comment type="caution">
    <text evidence="1">The sequence shown here is derived from an EMBL/GenBank/DDBJ whole genome shotgun (WGS) entry which is preliminary data.</text>
</comment>
<evidence type="ECO:0008006" key="3">
    <source>
        <dbReference type="Google" id="ProtNLM"/>
    </source>
</evidence>